<proteinExistence type="predicted"/>
<gene>
    <name evidence="1" type="ORF">GCM10017559_07510</name>
</gene>
<evidence type="ECO:0000313" key="1">
    <source>
        <dbReference type="EMBL" id="GAA2990030.1"/>
    </source>
</evidence>
<keyword evidence="2" id="KW-1185">Reference proteome</keyword>
<comment type="caution">
    <text evidence="1">The sequence shown here is derived from an EMBL/GenBank/DDBJ whole genome shotgun (WGS) entry which is preliminary data.</text>
</comment>
<dbReference type="Proteomes" id="UP001499930">
    <property type="component" value="Unassembled WGS sequence"/>
</dbReference>
<reference evidence="1 2" key="1">
    <citation type="journal article" date="2019" name="Int. J. Syst. Evol. Microbiol.">
        <title>The Global Catalogue of Microorganisms (GCM) 10K type strain sequencing project: providing services to taxonomists for standard genome sequencing and annotation.</title>
        <authorList>
            <consortium name="The Broad Institute Genomics Platform"/>
            <consortium name="The Broad Institute Genome Sequencing Center for Infectious Disease"/>
            <person name="Wu L."/>
            <person name="Ma J."/>
        </authorList>
    </citation>
    <scope>NUCLEOTIDE SEQUENCE [LARGE SCALE GENOMIC DNA]</scope>
    <source>
        <strain evidence="1 2">JCM 3106</strain>
    </source>
</reference>
<dbReference type="EMBL" id="BAAAWD010000004">
    <property type="protein sequence ID" value="GAA2990030.1"/>
    <property type="molecule type" value="Genomic_DNA"/>
</dbReference>
<evidence type="ECO:0000313" key="2">
    <source>
        <dbReference type="Proteomes" id="UP001499930"/>
    </source>
</evidence>
<name>A0ABN3XTF9_9ACTN</name>
<sequence length="79" mass="8516">MVVRFDGMCERSSTPALASVITASVVNGMISETAPTKVVLPTPKPPATTIFVDVIPASEPAKPTEHPFKQIEIRLTRIQ</sequence>
<protein>
    <submittedName>
        <fullName evidence="1">Uncharacterized protein</fullName>
    </submittedName>
</protein>
<organism evidence="1 2">
    <name type="scientific">Streptosporangium longisporum</name>
    <dbReference type="NCBI Taxonomy" id="46187"/>
    <lineage>
        <taxon>Bacteria</taxon>
        <taxon>Bacillati</taxon>
        <taxon>Actinomycetota</taxon>
        <taxon>Actinomycetes</taxon>
        <taxon>Streptosporangiales</taxon>
        <taxon>Streptosporangiaceae</taxon>
        <taxon>Streptosporangium</taxon>
    </lineage>
</organism>
<accession>A0ABN3XTF9</accession>